<comment type="caution">
    <text evidence="1">The sequence shown here is derived from an EMBL/GenBank/DDBJ whole genome shotgun (WGS) entry which is preliminary data.</text>
</comment>
<name>A0ABW5N9H9_9FLAO</name>
<dbReference type="InterPro" id="IPR048012">
    <property type="entry name" value="BfmA-like_N"/>
</dbReference>
<dbReference type="EMBL" id="JBHULX010000030">
    <property type="protein sequence ID" value="MFD2592075.1"/>
    <property type="molecule type" value="Genomic_DNA"/>
</dbReference>
<evidence type="ECO:0000313" key="1">
    <source>
        <dbReference type="EMBL" id="MFD2592075.1"/>
    </source>
</evidence>
<reference evidence="2" key="1">
    <citation type="journal article" date="2019" name="Int. J. Syst. Evol. Microbiol.">
        <title>The Global Catalogue of Microorganisms (GCM) 10K type strain sequencing project: providing services to taxonomists for standard genome sequencing and annotation.</title>
        <authorList>
            <consortium name="The Broad Institute Genomics Platform"/>
            <consortium name="The Broad Institute Genome Sequencing Center for Infectious Disease"/>
            <person name="Wu L."/>
            <person name="Ma J."/>
        </authorList>
    </citation>
    <scope>NUCLEOTIDE SEQUENCE [LARGE SCALE GENOMIC DNA]</scope>
    <source>
        <strain evidence="2">KCTC 42423</strain>
    </source>
</reference>
<dbReference type="Proteomes" id="UP001597459">
    <property type="component" value="Unassembled WGS sequence"/>
</dbReference>
<gene>
    <name evidence="1" type="ORF">ACFSTE_14645</name>
</gene>
<accession>A0ABW5N9H9</accession>
<organism evidence="1 2">
    <name type="scientific">Aquimarina hainanensis</name>
    <dbReference type="NCBI Taxonomy" id="1578017"/>
    <lineage>
        <taxon>Bacteria</taxon>
        <taxon>Pseudomonadati</taxon>
        <taxon>Bacteroidota</taxon>
        <taxon>Flavobacteriia</taxon>
        <taxon>Flavobacteriales</taxon>
        <taxon>Flavobacteriaceae</taxon>
        <taxon>Aquimarina</taxon>
    </lineage>
</organism>
<protein>
    <submittedName>
        <fullName evidence="1">BfmA/BtgA family mobilization protein</fullName>
    </submittedName>
</protein>
<sequence length="139" mass="16143">MKNIKMMKKSIVINGKSHKDLKNLSDEFNRPIGKFTEDMILFFKKTGQDPALINDKTPSQMIKVIDRRIVGFFRTQESEILYPLRSSLSESIEQNTTFFKNLLENLNSIFGKVKENDLEVKESIKRINDSLETIKSNLK</sequence>
<proteinExistence type="predicted"/>
<keyword evidence="2" id="KW-1185">Reference proteome</keyword>
<evidence type="ECO:0000313" key="2">
    <source>
        <dbReference type="Proteomes" id="UP001597459"/>
    </source>
</evidence>
<dbReference type="NCBIfam" id="NF041200">
    <property type="entry name" value="mob_BfmA_Nterm"/>
    <property type="match status" value="1"/>
</dbReference>